<dbReference type="Proteomes" id="UP000192472">
    <property type="component" value="Unassembled WGS sequence"/>
</dbReference>
<name>A0A1W2GM87_REIFA</name>
<keyword evidence="2" id="KW-1185">Reference proteome</keyword>
<dbReference type="OrthoDB" id="9826378at2"/>
<dbReference type="STRING" id="692418.SAMN04488029_3405"/>
<accession>A0A1W2GM87</accession>
<organism evidence="1 2">
    <name type="scientific">Reichenbachiella faecimaris</name>
    <dbReference type="NCBI Taxonomy" id="692418"/>
    <lineage>
        <taxon>Bacteria</taxon>
        <taxon>Pseudomonadati</taxon>
        <taxon>Bacteroidota</taxon>
        <taxon>Cytophagia</taxon>
        <taxon>Cytophagales</taxon>
        <taxon>Reichenbachiellaceae</taxon>
        <taxon>Reichenbachiella</taxon>
    </lineage>
</organism>
<evidence type="ECO:0000313" key="1">
    <source>
        <dbReference type="EMBL" id="SMD37674.1"/>
    </source>
</evidence>
<dbReference type="RefSeq" id="WP_084374049.1">
    <property type="nucleotide sequence ID" value="NZ_FWYF01000004.1"/>
</dbReference>
<sequence>MPYLFKSFNQLTRDAIGKDCLEGKLKEEVTAIIQIIDRELFAMQSQTQAEFYIQKVELAIANYEFSIKNDLQSNDSIARAKNLQYCLSSLDTIRHHLETTYSVYRDGTRPVSLKTRLQVSKDIKVKEERLEALLDKNKITRKLKGVILHPIQNITSTSNGEVSQQRVEYLTIFIDELIQFLESLQQVEEQQLLQYLYVLNFNNIALLCYICEHYKNLKGEIDDERSLLDHLYHSKNQLNSIPQSTRRPYNVDMNDLKVQVQTWIQEEIVNVKKAIKKNAKEKSEGNGTKLKFNYSVEVVSGFFRLLHDAGVINTGANQTVRWITQNISSKNQPSISQQSIQRKFFEKHSNKEPLKDIVIHLLNHLNRK</sequence>
<proteinExistence type="predicted"/>
<protein>
    <submittedName>
        <fullName evidence="1">Uncharacterized protein</fullName>
    </submittedName>
</protein>
<dbReference type="EMBL" id="FWYF01000004">
    <property type="protein sequence ID" value="SMD37674.1"/>
    <property type="molecule type" value="Genomic_DNA"/>
</dbReference>
<reference evidence="1 2" key="1">
    <citation type="submission" date="2017-04" db="EMBL/GenBank/DDBJ databases">
        <authorList>
            <person name="Afonso C.L."/>
            <person name="Miller P.J."/>
            <person name="Scott M.A."/>
            <person name="Spackman E."/>
            <person name="Goraichik I."/>
            <person name="Dimitrov K.M."/>
            <person name="Suarez D.L."/>
            <person name="Swayne D.E."/>
        </authorList>
    </citation>
    <scope>NUCLEOTIDE SEQUENCE [LARGE SCALE GENOMIC DNA]</scope>
    <source>
        <strain evidence="1 2">DSM 26133</strain>
    </source>
</reference>
<evidence type="ECO:0000313" key="2">
    <source>
        <dbReference type="Proteomes" id="UP000192472"/>
    </source>
</evidence>
<gene>
    <name evidence="1" type="ORF">SAMN04488029_3405</name>
</gene>
<dbReference type="AlphaFoldDB" id="A0A1W2GM87"/>